<dbReference type="EMBL" id="JBIRPU010000008">
    <property type="protein sequence ID" value="MFI0793777.1"/>
    <property type="molecule type" value="Genomic_DNA"/>
</dbReference>
<dbReference type="SMART" id="SM00421">
    <property type="entry name" value="HTH_LUXR"/>
    <property type="match status" value="1"/>
</dbReference>
<dbReference type="Gene3D" id="3.40.50.300">
    <property type="entry name" value="P-loop containing nucleotide triphosphate hydrolases"/>
    <property type="match status" value="1"/>
</dbReference>
<keyword evidence="2 5" id="KW-0067">ATP-binding</keyword>
<dbReference type="InterPro" id="IPR036388">
    <property type="entry name" value="WH-like_DNA-bd_sf"/>
</dbReference>
<dbReference type="SUPFAM" id="SSF52540">
    <property type="entry name" value="P-loop containing nucleoside triphosphate hydrolases"/>
    <property type="match status" value="1"/>
</dbReference>
<feature type="region of interest" description="Disordered" evidence="3">
    <location>
        <begin position="1"/>
        <end position="23"/>
    </location>
</feature>
<dbReference type="Pfam" id="PF00196">
    <property type="entry name" value="GerE"/>
    <property type="match status" value="1"/>
</dbReference>
<dbReference type="SUPFAM" id="SSF46894">
    <property type="entry name" value="C-terminal effector domain of the bipartite response regulators"/>
    <property type="match status" value="1"/>
</dbReference>
<sequence>MAMREAEPGDPRHPSPRPSPPGFVGREAELAALGTALDNGPAVVLIEGEAGIGKSRLVGEYLVSAAGRRSRSLVATCPHFREPYTLGPIVEAVRQATDRVADLPLSDLAGALRPLFPEWADELPAAPEPLGDVRASRHRLFRALLELLGNLDLAVLVVEDVHWADDATLELLLFLVARQSPPFSVVVTYRPEDVPVGSLLLRLTSRLPSTTTRLRLPVGPLDVSQTALLVSSMLDAEHVSQTFAGFLHQRTAGIPLVVEESVRLLRDRADLTRVGGEWVRRRLDEIDVPPTVRDSVLERVARIGPHGQVVLRAAAVLAEPSDEATVTAVSALTPAEALDGLTEALGSGLLRENNRWLVSFRHALASRAVYEAIPAPQRRGMHLRAGLSLEDRPQPPVARLAYHFREAGRTAEWCRYAELAADLALESSDEATTAALLHDLLTKAELPARTVVRLVMKVPFGAFAGRDRHADVVDALRTVLAGGTLPPADEAVVRFRLGCVLFVTEDYEASRAELERAIPQLTHDPVKAARAMAFLAYPQGVTAPAETHLAWLRRASEMRASMSPADQLILTVDTASVRLMLGEEAGWEDAARLPADAESPVLRQELVRGQLNVGTEAVMWGRYAEATRRLTGSLQLAERHQYLRYRGWILATRLQLDWFLGEWSGLAERIDLLVDDEDLDPAARNKALLVRTSLQAAAGTLARDDDELLAASHTLGVADVGMSPAAVLARSWLLDGRVAEVLTLTGEALGIVAHRGVWIWATDLVPVRMDALITAERTGEAADLVAAYADGLRGRDAPAPLASLALCRAILLEARGDRQGAVAAYDHAAAAWQALPRPYDALLTRERQANCLIAAGQPEVGLALLAEVCRDLAGLRAHADAARTAELLRAHAVDERHDVRRGRRGYGDQLSPRELEVVRLVVTGRTNREIAQALSRSPRTVAAQLNSAMRKLGVSSRTAVAVSALESGVLTDPPIL</sequence>
<dbReference type="InterPro" id="IPR027417">
    <property type="entry name" value="P-loop_NTPase"/>
</dbReference>
<dbReference type="InterPro" id="IPR000792">
    <property type="entry name" value="Tscrpt_reg_LuxR_C"/>
</dbReference>
<dbReference type="PANTHER" id="PTHR16305">
    <property type="entry name" value="TESTICULAR SOLUBLE ADENYLYL CYCLASE"/>
    <property type="match status" value="1"/>
</dbReference>
<dbReference type="RefSeq" id="WP_396679517.1">
    <property type="nucleotide sequence ID" value="NZ_JBIRPU010000008.1"/>
</dbReference>
<name>A0ABW7SNI1_9ACTN</name>
<feature type="domain" description="HTH luxR-type" evidence="4">
    <location>
        <begin position="903"/>
        <end position="968"/>
    </location>
</feature>
<dbReference type="PANTHER" id="PTHR16305:SF35">
    <property type="entry name" value="TRANSCRIPTIONAL ACTIVATOR DOMAIN"/>
    <property type="match status" value="1"/>
</dbReference>
<dbReference type="CDD" id="cd06170">
    <property type="entry name" value="LuxR_C_like"/>
    <property type="match status" value="1"/>
</dbReference>
<keyword evidence="1" id="KW-0547">Nucleotide-binding</keyword>
<proteinExistence type="predicted"/>
<dbReference type="Proteomes" id="UP001611075">
    <property type="component" value="Unassembled WGS sequence"/>
</dbReference>
<dbReference type="InterPro" id="IPR041664">
    <property type="entry name" value="AAA_16"/>
</dbReference>
<dbReference type="Gene3D" id="1.10.10.10">
    <property type="entry name" value="Winged helix-like DNA-binding domain superfamily/Winged helix DNA-binding domain"/>
    <property type="match status" value="1"/>
</dbReference>
<evidence type="ECO:0000313" key="6">
    <source>
        <dbReference type="Proteomes" id="UP001611075"/>
    </source>
</evidence>
<dbReference type="PROSITE" id="PS00622">
    <property type="entry name" value="HTH_LUXR_1"/>
    <property type="match status" value="1"/>
</dbReference>
<dbReference type="Pfam" id="PF13191">
    <property type="entry name" value="AAA_16"/>
    <property type="match status" value="1"/>
</dbReference>
<evidence type="ECO:0000256" key="3">
    <source>
        <dbReference type="SAM" id="MobiDB-lite"/>
    </source>
</evidence>
<organism evidence="5 6">
    <name type="scientific">Micromonospora rubida</name>
    <dbReference type="NCBI Taxonomy" id="2697657"/>
    <lineage>
        <taxon>Bacteria</taxon>
        <taxon>Bacillati</taxon>
        <taxon>Actinomycetota</taxon>
        <taxon>Actinomycetes</taxon>
        <taxon>Micromonosporales</taxon>
        <taxon>Micromonosporaceae</taxon>
        <taxon>Micromonospora</taxon>
    </lineage>
</organism>
<dbReference type="GO" id="GO:0005524">
    <property type="term" value="F:ATP binding"/>
    <property type="evidence" value="ECO:0007669"/>
    <property type="project" value="UniProtKB-KW"/>
</dbReference>
<evidence type="ECO:0000256" key="1">
    <source>
        <dbReference type="ARBA" id="ARBA00022741"/>
    </source>
</evidence>
<dbReference type="InterPro" id="IPR016032">
    <property type="entry name" value="Sig_transdc_resp-reg_C-effctor"/>
</dbReference>
<feature type="compositionally biased region" description="Basic and acidic residues" evidence="3">
    <location>
        <begin position="1"/>
        <end position="13"/>
    </location>
</feature>
<evidence type="ECO:0000256" key="2">
    <source>
        <dbReference type="ARBA" id="ARBA00022840"/>
    </source>
</evidence>
<reference evidence="5 6" key="1">
    <citation type="submission" date="2024-10" db="EMBL/GenBank/DDBJ databases">
        <title>The Natural Products Discovery Center: Release of the First 8490 Sequenced Strains for Exploring Actinobacteria Biosynthetic Diversity.</title>
        <authorList>
            <person name="Kalkreuter E."/>
            <person name="Kautsar S.A."/>
            <person name="Yang D."/>
            <person name="Bader C.D."/>
            <person name="Teijaro C.N."/>
            <person name="Fluegel L."/>
            <person name="Davis C.M."/>
            <person name="Simpson J.R."/>
            <person name="Lauterbach L."/>
            <person name="Steele A.D."/>
            <person name="Gui C."/>
            <person name="Meng S."/>
            <person name="Li G."/>
            <person name="Viehrig K."/>
            <person name="Ye F."/>
            <person name="Su P."/>
            <person name="Kiefer A.F."/>
            <person name="Nichols A."/>
            <person name="Cepeda A.J."/>
            <person name="Yan W."/>
            <person name="Fan B."/>
            <person name="Jiang Y."/>
            <person name="Adhikari A."/>
            <person name="Zheng C.-J."/>
            <person name="Schuster L."/>
            <person name="Cowan T.M."/>
            <person name="Smanski M.J."/>
            <person name="Chevrette M.G."/>
            <person name="De Carvalho L.P.S."/>
            <person name="Shen B."/>
        </authorList>
    </citation>
    <scope>NUCLEOTIDE SEQUENCE [LARGE SCALE GENOMIC DNA]</scope>
    <source>
        <strain evidence="5 6">NPDC021253</strain>
    </source>
</reference>
<comment type="caution">
    <text evidence="5">The sequence shown here is derived from an EMBL/GenBank/DDBJ whole genome shotgun (WGS) entry which is preliminary data.</text>
</comment>
<keyword evidence="6" id="KW-1185">Reference proteome</keyword>
<accession>A0ABW7SNI1</accession>
<evidence type="ECO:0000259" key="4">
    <source>
        <dbReference type="PROSITE" id="PS50043"/>
    </source>
</evidence>
<protein>
    <submittedName>
        <fullName evidence="5">ATP-binding protein</fullName>
    </submittedName>
</protein>
<dbReference type="PRINTS" id="PR00038">
    <property type="entry name" value="HTHLUXR"/>
</dbReference>
<gene>
    <name evidence="5" type="ORF">ACH4OY_13955</name>
</gene>
<evidence type="ECO:0000313" key="5">
    <source>
        <dbReference type="EMBL" id="MFI0793777.1"/>
    </source>
</evidence>
<dbReference type="PROSITE" id="PS50043">
    <property type="entry name" value="HTH_LUXR_2"/>
    <property type="match status" value="1"/>
</dbReference>